<feature type="transmembrane region" description="Helical" evidence="1">
    <location>
        <begin position="7"/>
        <end position="27"/>
    </location>
</feature>
<keyword evidence="3" id="KW-1185">Reference proteome</keyword>
<name>A0A6M4GWC4_9PROT</name>
<protein>
    <recommendedName>
        <fullName evidence="4">DUF4845 domain-containing protein</fullName>
    </recommendedName>
</protein>
<proteinExistence type="predicted"/>
<gene>
    <name evidence="2" type="ORF">DSM104443_02380</name>
</gene>
<evidence type="ECO:0008006" key="4">
    <source>
        <dbReference type="Google" id="ProtNLM"/>
    </source>
</evidence>
<evidence type="ECO:0000313" key="3">
    <source>
        <dbReference type="Proteomes" id="UP000501534"/>
    </source>
</evidence>
<dbReference type="InterPro" id="IPR032314">
    <property type="entry name" value="DUF4845"/>
</dbReference>
<organism evidence="2 3">
    <name type="scientific">Usitatibacter rugosus</name>
    <dbReference type="NCBI Taxonomy" id="2732067"/>
    <lineage>
        <taxon>Bacteria</taxon>
        <taxon>Pseudomonadati</taxon>
        <taxon>Pseudomonadota</taxon>
        <taxon>Betaproteobacteria</taxon>
        <taxon>Nitrosomonadales</taxon>
        <taxon>Usitatibacteraceae</taxon>
        <taxon>Usitatibacter</taxon>
    </lineage>
</organism>
<dbReference type="EMBL" id="CP053069">
    <property type="protein sequence ID" value="QJR11305.1"/>
    <property type="molecule type" value="Genomic_DNA"/>
</dbReference>
<evidence type="ECO:0000313" key="2">
    <source>
        <dbReference type="EMBL" id="QJR11305.1"/>
    </source>
</evidence>
<sequence length="117" mass="12634">MRNQRGITLMGAIGGMVVIGFVGLFAAKLLPSYIEYFAVKKIFASMEQAGDFKGSVREIRNSFDKRNSIEGAQAVKGDDLEVTKEGGEAVVTAAWSVKVPMIYNFSACLDFVATSAK</sequence>
<keyword evidence="1" id="KW-0472">Membrane</keyword>
<accession>A0A6M4GWC4</accession>
<evidence type="ECO:0000256" key="1">
    <source>
        <dbReference type="SAM" id="Phobius"/>
    </source>
</evidence>
<dbReference type="Proteomes" id="UP000501534">
    <property type="component" value="Chromosome"/>
</dbReference>
<keyword evidence="1" id="KW-1133">Transmembrane helix</keyword>
<reference evidence="2 3" key="1">
    <citation type="submission" date="2020-04" db="EMBL/GenBank/DDBJ databases">
        <title>Usitatibacter rugosus gen. nov., sp. nov. and Usitatibacter palustris sp. nov., novel members of Usitatibacteraceae fam. nov. within the order Nitrosomonadales isolated from soil.</title>
        <authorList>
            <person name="Huber K.J."/>
            <person name="Neumann-Schaal M."/>
            <person name="Geppert A."/>
            <person name="Luckner M."/>
            <person name="Wanner G."/>
            <person name="Overmann J."/>
        </authorList>
    </citation>
    <scope>NUCLEOTIDE SEQUENCE [LARGE SCALE GENOMIC DNA]</scope>
    <source>
        <strain evidence="2 3">0125_3</strain>
    </source>
</reference>
<dbReference type="RefSeq" id="WP_171092550.1">
    <property type="nucleotide sequence ID" value="NZ_CP053069.1"/>
</dbReference>
<dbReference type="AlphaFoldDB" id="A0A6M4GWC4"/>
<dbReference type="KEGG" id="uru:DSM104443_02380"/>
<dbReference type="Pfam" id="PF16137">
    <property type="entry name" value="DUF4845"/>
    <property type="match status" value="1"/>
</dbReference>
<keyword evidence="1" id="KW-0812">Transmembrane</keyword>